<accession>A0A169QGU6</accession>
<feature type="DNA-binding region" description="OmpR/PhoB-type" evidence="3">
    <location>
        <begin position="124"/>
        <end position="222"/>
    </location>
</feature>
<dbReference type="Proteomes" id="UP000218288">
    <property type="component" value="Chromosome"/>
</dbReference>
<dbReference type="SMART" id="SM00862">
    <property type="entry name" value="Trans_reg_C"/>
    <property type="match status" value="1"/>
</dbReference>
<dbReference type="Pfam" id="PF00486">
    <property type="entry name" value="Trans_reg_C"/>
    <property type="match status" value="1"/>
</dbReference>
<dbReference type="GO" id="GO:0005829">
    <property type="term" value="C:cytosol"/>
    <property type="evidence" value="ECO:0007669"/>
    <property type="project" value="TreeGrafter"/>
</dbReference>
<dbReference type="GO" id="GO:0032993">
    <property type="term" value="C:protein-DNA complex"/>
    <property type="evidence" value="ECO:0007669"/>
    <property type="project" value="TreeGrafter"/>
</dbReference>
<dbReference type="SUPFAM" id="SSF52172">
    <property type="entry name" value="CheY-like"/>
    <property type="match status" value="1"/>
</dbReference>
<name>A0A169QGU6_9HYPH</name>
<dbReference type="InterPro" id="IPR011006">
    <property type="entry name" value="CheY-like_superfamily"/>
</dbReference>
<dbReference type="InterPro" id="IPR001867">
    <property type="entry name" value="OmpR/PhoB-type_DNA-bd"/>
</dbReference>
<dbReference type="GO" id="GO:0000976">
    <property type="term" value="F:transcription cis-regulatory region binding"/>
    <property type="evidence" value="ECO:0007669"/>
    <property type="project" value="TreeGrafter"/>
</dbReference>
<dbReference type="PANTHER" id="PTHR48111:SF36">
    <property type="entry name" value="TRANSCRIPTIONAL REGULATORY PROTEIN CUTR"/>
    <property type="match status" value="1"/>
</dbReference>
<dbReference type="GO" id="GO:0006355">
    <property type="term" value="P:regulation of DNA-templated transcription"/>
    <property type="evidence" value="ECO:0007669"/>
    <property type="project" value="InterPro"/>
</dbReference>
<evidence type="ECO:0000259" key="4">
    <source>
        <dbReference type="PROSITE" id="PS50110"/>
    </source>
</evidence>
<dbReference type="Pfam" id="PF00072">
    <property type="entry name" value="Response_reg"/>
    <property type="match status" value="1"/>
</dbReference>
<keyword evidence="1 3" id="KW-0238">DNA-binding</keyword>
<dbReference type="InterPro" id="IPR039420">
    <property type="entry name" value="WalR-like"/>
</dbReference>
<dbReference type="PANTHER" id="PTHR48111">
    <property type="entry name" value="REGULATOR OF RPOS"/>
    <property type="match status" value="1"/>
</dbReference>
<sequence>MRVLLVEDEPEMASALRTVLARHDMIVDHAADLREAEEMAAACSHDVLVIDRQLPDGDGLSLIPTLRAGGNRVPVLVLTVRSEIADRVMGLDHGADDYLAKPFAFEELLARLRALLRRPANVQAEVVRAGRLSFDVPNREASIEGRVLELTRRETLVLEALLRRVGRMVPRAVLMEAVFALDDEVQPNAFDTQVSRLRRKLADAESGVIVNGVRGVGYLLREEVP</sequence>
<dbReference type="CDD" id="cd00383">
    <property type="entry name" value="trans_reg_C"/>
    <property type="match status" value="1"/>
</dbReference>
<dbReference type="SMART" id="SM00448">
    <property type="entry name" value="REC"/>
    <property type="match status" value="1"/>
</dbReference>
<dbReference type="EMBL" id="AP014809">
    <property type="protein sequence ID" value="BAU88882.1"/>
    <property type="molecule type" value="Genomic_DNA"/>
</dbReference>
<dbReference type="Gene3D" id="3.40.50.2300">
    <property type="match status" value="1"/>
</dbReference>
<feature type="domain" description="Response regulatory" evidence="4">
    <location>
        <begin position="2"/>
        <end position="116"/>
    </location>
</feature>
<evidence type="ECO:0000259" key="5">
    <source>
        <dbReference type="PROSITE" id="PS51755"/>
    </source>
</evidence>
<dbReference type="Gene3D" id="1.10.10.10">
    <property type="entry name" value="Winged helix-like DNA-binding domain superfamily/Winged helix DNA-binding domain"/>
    <property type="match status" value="1"/>
</dbReference>
<dbReference type="RefSeq" id="WP_096483200.1">
    <property type="nucleotide sequence ID" value="NZ_AP014809.1"/>
</dbReference>
<organism evidence="6 7">
    <name type="scientific">Methylorubrum populi</name>
    <dbReference type="NCBI Taxonomy" id="223967"/>
    <lineage>
        <taxon>Bacteria</taxon>
        <taxon>Pseudomonadati</taxon>
        <taxon>Pseudomonadota</taxon>
        <taxon>Alphaproteobacteria</taxon>
        <taxon>Hyphomicrobiales</taxon>
        <taxon>Methylobacteriaceae</taxon>
        <taxon>Methylorubrum</taxon>
    </lineage>
</organism>
<feature type="domain" description="OmpR/PhoB-type" evidence="5">
    <location>
        <begin position="124"/>
        <end position="222"/>
    </location>
</feature>
<gene>
    <name evidence="6" type="ORF">MPPM_0277</name>
</gene>
<keyword evidence="2" id="KW-0597">Phosphoprotein</keyword>
<dbReference type="AlphaFoldDB" id="A0A169QGU6"/>
<protein>
    <submittedName>
        <fullName evidence="6">Two-component response regulator</fullName>
    </submittedName>
</protein>
<dbReference type="OrthoDB" id="9802426at2"/>
<feature type="modified residue" description="4-aspartylphosphate" evidence="2">
    <location>
        <position position="51"/>
    </location>
</feature>
<dbReference type="PROSITE" id="PS50110">
    <property type="entry name" value="RESPONSE_REGULATORY"/>
    <property type="match status" value="1"/>
</dbReference>
<evidence type="ECO:0000313" key="7">
    <source>
        <dbReference type="Proteomes" id="UP000218288"/>
    </source>
</evidence>
<dbReference type="InterPro" id="IPR036388">
    <property type="entry name" value="WH-like_DNA-bd_sf"/>
</dbReference>
<dbReference type="Gene3D" id="6.10.250.690">
    <property type="match status" value="1"/>
</dbReference>
<dbReference type="GO" id="GO:0000156">
    <property type="term" value="F:phosphorelay response regulator activity"/>
    <property type="evidence" value="ECO:0007669"/>
    <property type="project" value="TreeGrafter"/>
</dbReference>
<reference evidence="6 7" key="1">
    <citation type="journal article" date="2016" name="Genome Announc.">
        <title>Complete Genome Sequence of Methylobacterium populi P-1M, Isolated from Pink-Pigmented Household Biofilm.</title>
        <authorList>
            <person name="Morohoshi T."/>
            <person name="Ikeda T."/>
        </authorList>
    </citation>
    <scope>NUCLEOTIDE SEQUENCE [LARGE SCALE GENOMIC DNA]</scope>
    <source>
        <strain evidence="6 7">P-1M</strain>
    </source>
</reference>
<evidence type="ECO:0000256" key="3">
    <source>
        <dbReference type="PROSITE-ProRule" id="PRU01091"/>
    </source>
</evidence>
<dbReference type="PROSITE" id="PS51755">
    <property type="entry name" value="OMPR_PHOB"/>
    <property type="match status" value="1"/>
</dbReference>
<proteinExistence type="predicted"/>
<dbReference type="InterPro" id="IPR001789">
    <property type="entry name" value="Sig_transdc_resp-reg_receiver"/>
</dbReference>
<evidence type="ECO:0000256" key="2">
    <source>
        <dbReference type="PROSITE-ProRule" id="PRU00169"/>
    </source>
</evidence>
<evidence type="ECO:0000256" key="1">
    <source>
        <dbReference type="ARBA" id="ARBA00023125"/>
    </source>
</evidence>
<evidence type="ECO:0000313" key="6">
    <source>
        <dbReference type="EMBL" id="BAU88882.1"/>
    </source>
</evidence>